<protein>
    <recommendedName>
        <fullName evidence="3">DUF3137 domain-containing protein</fullName>
    </recommendedName>
</protein>
<sequence>MDKNEIRKLIILFLLAIIPTISSIILSYISTIPVTIIISFLITGILTFITYRVNNFYNIPVYIRKFKKLIYSNKYYNRITNVDNIVDFFKKDEEYSYFKLIFPIITPEVNPTSKFRLELRNKRFYEFLIYDNKLSLVKLNDKEFVSAKEFSDKRNAIVDKKRLKLFFKDLITKSKNLGTDYMDHIAEKKIDESFRNIANMIGDMPFM</sequence>
<feature type="transmembrane region" description="Helical" evidence="1">
    <location>
        <begin position="9"/>
        <end position="30"/>
    </location>
</feature>
<dbReference type="EMBL" id="LAZR01001463">
    <property type="protein sequence ID" value="KKN44200.1"/>
    <property type="molecule type" value="Genomic_DNA"/>
</dbReference>
<reference evidence="2" key="1">
    <citation type="journal article" date="2015" name="Nature">
        <title>Complex archaea that bridge the gap between prokaryotes and eukaryotes.</title>
        <authorList>
            <person name="Spang A."/>
            <person name="Saw J.H."/>
            <person name="Jorgensen S.L."/>
            <person name="Zaremba-Niedzwiedzka K."/>
            <person name="Martijn J."/>
            <person name="Lind A.E."/>
            <person name="van Eijk R."/>
            <person name="Schleper C."/>
            <person name="Guy L."/>
            <person name="Ettema T.J."/>
        </authorList>
    </citation>
    <scope>NUCLEOTIDE SEQUENCE</scope>
</reference>
<accession>A0A0F9QJB4</accession>
<name>A0A0F9QJB4_9ZZZZ</name>
<gene>
    <name evidence="2" type="ORF">LCGC14_0695470</name>
</gene>
<feature type="transmembrane region" description="Helical" evidence="1">
    <location>
        <begin position="36"/>
        <end position="57"/>
    </location>
</feature>
<keyword evidence="1" id="KW-1133">Transmembrane helix</keyword>
<evidence type="ECO:0008006" key="3">
    <source>
        <dbReference type="Google" id="ProtNLM"/>
    </source>
</evidence>
<evidence type="ECO:0000313" key="2">
    <source>
        <dbReference type="EMBL" id="KKN44200.1"/>
    </source>
</evidence>
<evidence type="ECO:0000256" key="1">
    <source>
        <dbReference type="SAM" id="Phobius"/>
    </source>
</evidence>
<dbReference type="AlphaFoldDB" id="A0A0F9QJB4"/>
<comment type="caution">
    <text evidence="2">The sequence shown here is derived from an EMBL/GenBank/DDBJ whole genome shotgun (WGS) entry which is preliminary data.</text>
</comment>
<proteinExistence type="predicted"/>
<keyword evidence="1" id="KW-0472">Membrane</keyword>
<organism evidence="2">
    <name type="scientific">marine sediment metagenome</name>
    <dbReference type="NCBI Taxonomy" id="412755"/>
    <lineage>
        <taxon>unclassified sequences</taxon>
        <taxon>metagenomes</taxon>
        <taxon>ecological metagenomes</taxon>
    </lineage>
</organism>
<keyword evidence="1" id="KW-0812">Transmembrane</keyword>